<protein>
    <recommendedName>
        <fullName evidence="1">AB hydrolase-1 domain-containing protein</fullName>
    </recommendedName>
</protein>
<dbReference type="InterPro" id="IPR029058">
    <property type="entry name" value="AB_hydrolase_fold"/>
</dbReference>
<gene>
    <name evidence="2" type="ORF">MNBD_GAMMA06-1505</name>
</gene>
<accession>A0A3B0WH77</accession>
<reference evidence="2" key="1">
    <citation type="submission" date="2018-06" db="EMBL/GenBank/DDBJ databases">
        <authorList>
            <person name="Zhirakovskaya E."/>
        </authorList>
    </citation>
    <scope>NUCLEOTIDE SEQUENCE</scope>
</reference>
<feature type="domain" description="AB hydrolase-1" evidence="1">
    <location>
        <begin position="85"/>
        <end position="219"/>
    </location>
</feature>
<dbReference type="SUPFAM" id="SSF53474">
    <property type="entry name" value="alpha/beta-Hydrolases"/>
    <property type="match status" value="1"/>
</dbReference>
<organism evidence="2">
    <name type="scientific">hydrothermal vent metagenome</name>
    <dbReference type="NCBI Taxonomy" id="652676"/>
    <lineage>
        <taxon>unclassified sequences</taxon>
        <taxon>metagenomes</taxon>
        <taxon>ecological metagenomes</taxon>
    </lineage>
</organism>
<dbReference type="InterPro" id="IPR000073">
    <property type="entry name" value="AB_hydrolase_1"/>
</dbReference>
<name>A0A3B0WH77_9ZZZZ</name>
<dbReference type="Gene3D" id="3.40.50.1820">
    <property type="entry name" value="alpha/beta hydrolase"/>
    <property type="match status" value="1"/>
</dbReference>
<dbReference type="EMBL" id="UOFD01000088">
    <property type="protein sequence ID" value="VAW55378.1"/>
    <property type="molecule type" value="Genomic_DNA"/>
</dbReference>
<sequence>MKKTRSKKIPFALHLLRFIYNTAGRIFPVYFSSRAYEQWFTTIRFKTPAFEVHALESACHESIIVNGIPVAVYVWQNKTITQDKTLLFIHGWTGRGSQVAYYIKRLNAIGYRVISFDGIAHGKTPGTQTSAFEMADIVLTLNKHYGKFDAAITHSFGGMVLIYVMTLGLKFDCAALICPPNNFQVLLDNFQRILALPKNITQRLARKSYATHGQILRDSLNTANNVKNINCKGLVLHDENDADISWHSGEEIAKNWPGAQFIKTKNLGHRTIIRDETVINNIIDFIKGAS</sequence>
<evidence type="ECO:0000313" key="2">
    <source>
        <dbReference type="EMBL" id="VAW55378.1"/>
    </source>
</evidence>
<proteinExistence type="predicted"/>
<dbReference type="Pfam" id="PF00561">
    <property type="entry name" value="Abhydrolase_1"/>
    <property type="match status" value="1"/>
</dbReference>
<evidence type="ECO:0000259" key="1">
    <source>
        <dbReference type="Pfam" id="PF00561"/>
    </source>
</evidence>
<dbReference type="AlphaFoldDB" id="A0A3B0WH77"/>